<protein>
    <submittedName>
        <fullName evidence="2">Uncharacterized protein</fullName>
    </submittedName>
</protein>
<sequence>MQPVAKETTFKFIEAAPFGDVILMEDDSPYGTALATYVLVKYARERGLPVYIDDVLDSLALVRKHLRLLDIEEDFSDVRVIKTGGMETFGVVVDRIHLDVEPVFYITRHRKVANATLSSGKHIHIVLGMERLFAFLETRREFYMFIAYLKEFLGNPNRKSFYIVNSPVLSTLRFNPLPELEEIASTVVEIKIKNGTHVVIPKKALFPDIIGKEFPGTPEEIARW</sequence>
<reference evidence="1 6" key="2">
    <citation type="submission" date="2016-04" db="EMBL/GenBank/DDBJ databases">
        <title>Complete genome sequence of Thermococcus thioreducens type strain OGL-20P.</title>
        <authorList>
            <person name="Oger P.M."/>
        </authorList>
    </citation>
    <scope>NUCLEOTIDE SEQUENCE [LARGE SCALE GENOMIC DNA]</scope>
    <source>
        <strain evidence="1 6">OGL-20P</strain>
    </source>
</reference>
<dbReference type="GeneID" id="33333229"/>
<keyword evidence="6" id="KW-1185">Reference proteome</keyword>
<dbReference type="RefSeq" id="WP_055429628.1">
    <property type="nucleotide sequence ID" value="NZ_CP015105.1"/>
</dbReference>
<proteinExistence type="predicted"/>
<dbReference type="STRING" id="277988.SAMN05216170_1806"/>
<dbReference type="Proteomes" id="UP000250136">
    <property type="component" value="Chromosome"/>
</dbReference>
<dbReference type="EMBL" id="CP015105">
    <property type="protein sequence ID" value="ASJ11802.1"/>
    <property type="molecule type" value="Genomic_DNA"/>
</dbReference>
<dbReference type="Pfam" id="PF03192">
    <property type="entry name" value="DUF257"/>
    <property type="match status" value="1"/>
</dbReference>
<dbReference type="KEGG" id="ttd:A3L14_02365"/>
<dbReference type="Proteomes" id="UP000182125">
    <property type="component" value="Unassembled WGS sequence"/>
</dbReference>
<dbReference type="Proteomes" id="UP000051862">
    <property type="component" value="Unassembled WGS sequence"/>
</dbReference>
<evidence type="ECO:0000313" key="2">
    <source>
        <dbReference type="EMBL" id="KQH82138.1"/>
    </source>
</evidence>
<evidence type="ECO:0000313" key="5">
    <source>
        <dbReference type="Proteomes" id="UP000182125"/>
    </source>
</evidence>
<dbReference type="AlphaFoldDB" id="A0A0Q2M2L6"/>
<reference evidence="3 5" key="3">
    <citation type="submission" date="2016-10" db="EMBL/GenBank/DDBJ databases">
        <authorList>
            <person name="de Groot N.N."/>
        </authorList>
    </citation>
    <scope>NUCLEOTIDE SEQUENCE [LARGE SCALE GENOMIC DNA]</scope>
    <source>
        <strain evidence="3 5">OGL-20</strain>
    </source>
</reference>
<accession>A0A0Q2M2L6</accession>
<dbReference type="InterPro" id="IPR005489">
    <property type="entry name" value="DUF257"/>
</dbReference>
<dbReference type="OrthoDB" id="85940at2157"/>
<evidence type="ECO:0000313" key="1">
    <source>
        <dbReference type="EMBL" id="ASJ11802.1"/>
    </source>
</evidence>
<gene>
    <name evidence="1" type="ORF">A3L14_02365</name>
    <name evidence="2" type="ORF">AMR53_07305</name>
    <name evidence="3" type="ORF">SAMN05216170_1806</name>
</gene>
<evidence type="ECO:0000313" key="4">
    <source>
        <dbReference type="Proteomes" id="UP000051862"/>
    </source>
</evidence>
<dbReference type="PATRIC" id="fig|277988.4.peg.1540"/>
<name>A0A0Q2M2L6_9EURY</name>
<dbReference type="Gene3D" id="3.40.50.11570">
    <property type="entry name" value="Protein of unknown function DUF257"/>
    <property type="match status" value="1"/>
</dbReference>
<evidence type="ECO:0000313" key="3">
    <source>
        <dbReference type="EMBL" id="SEW13519.1"/>
    </source>
</evidence>
<dbReference type="EMBL" id="LIXN01000011">
    <property type="protein sequence ID" value="KQH82138.1"/>
    <property type="molecule type" value="Genomic_DNA"/>
</dbReference>
<dbReference type="EMBL" id="FOIW01000002">
    <property type="protein sequence ID" value="SEW13519.1"/>
    <property type="molecule type" value="Genomic_DNA"/>
</dbReference>
<organism evidence="2 4">
    <name type="scientific">Thermococcus thioreducens</name>
    <dbReference type="NCBI Taxonomy" id="277988"/>
    <lineage>
        <taxon>Archaea</taxon>
        <taxon>Methanobacteriati</taxon>
        <taxon>Methanobacteriota</taxon>
        <taxon>Thermococci</taxon>
        <taxon>Thermococcales</taxon>
        <taxon>Thermococcaceae</taxon>
        <taxon>Thermococcus</taxon>
    </lineage>
</organism>
<reference evidence="2 4" key="1">
    <citation type="submission" date="2015-08" db="EMBL/GenBank/DDBJ databases">
        <title>Thermococcus thioreducens DSM 14981 genome sequencing.</title>
        <authorList>
            <person name="Hong S.-J."/>
            <person name="Kim M.-C."/>
            <person name="Shin J.-H."/>
        </authorList>
    </citation>
    <scope>NUCLEOTIDE SEQUENCE [LARGE SCALE GENOMIC DNA]</scope>
    <source>
        <strain evidence="2 4">DSM 14981</strain>
    </source>
</reference>
<evidence type="ECO:0000313" key="6">
    <source>
        <dbReference type="Proteomes" id="UP000250136"/>
    </source>
</evidence>